<sequence length="127" mass="13595">MDLTDAPRRPRAESIVPMINVVFLLLIFFLMTSRLAQPDPFEVNPPEADLETPLDADATLYVDKAGRLSFDGQDGDAALARLAEISSADAVLQLRADAELEAATAAGLLRDLSAAGFARVELVVSPK</sequence>
<dbReference type="GO" id="GO:0022857">
    <property type="term" value="F:transmembrane transporter activity"/>
    <property type="evidence" value="ECO:0007669"/>
    <property type="project" value="InterPro"/>
</dbReference>
<dbReference type="EMBL" id="PVUF01000013">
    <property type="protein sequence ID" value="PRZ45782.1"/>
    <property type="molecule type" value="Genomic_DNA"/>
</dbReference>
<dbReference type="Pfam" id="PF02472">
    <property type="entry name" value="ExbD"/>
    <property type="match status" value="1"/>
</dbReference>
<dbReference type="PANTHER" id="PTHR30558:SF3">
    <property type="entry name" value="BIOPOLYMER TRANSPORT PROTEIN EXBD-RELATED"/>
    <property type="match status" value="1"/>
</dbReference>
<keyword evidence="3" id="KW-1003">Cell membrane</keyword>
<accession>A0A2T1AB43</accession>
<proteinExistence type="inferred from homology"/>
<evidence type="ECO:0000256" key="2">
    <source>
        <dbReference type="ARBA" id="ARBA00005811"/>
    </source>
</evidence>
<comment type="similarity">
    <text evidence="2 7">Belongs to the ExbD/TolR family.</text>
</comment>
<evidence type="ECO:0000313" key="8">
    <source>
        <dbReference type="EMBL" id="PRZ45782.1"/>
    </source>
</evidence>
<comment type="caution">
    <text evidence="8">The sequence shown here is derived from an EMBL/GenBank/DDBJ whole genome shotgun (WGS) entry which is preliminary data.</text>
</comment>
<evidence type="ECO:0000256" key="3">
    <source>
        <dbReference type="ARBA" id="ARBA00022475"/>
    </source>
</evidence>
<evidence type="ECO:0000256" key="7">
    <source>
        <dbReference type="RuleBase" id="RU003879"/>
    </source>
</evidence>
<evidence type="ECO:0000256" key="5">
    <source>
        <dbReference type="ARBA" id="ARBA00022989"/>
    </source>
</evidence>
<gene>
    <name evidence="8" type="ORF">CLV89_11379</name>
</gene>
<evidence type="ECO:0000256" key="1">
    <source>
        <dbReference type="ARBA" id="ARBA00004162"/>
    </source>
</evidence>
<keyword evidence="4 7" id="KW-0812">Transmembrane</keyword>
<dbReference type="InterPro" id="IPR003400">
    <property type="entry name" value="ExbD"/>
</dbReference>
<dbReference type="AlphaFoldDB" id="A0A2T1AB43"/>
<dbReference type="GO" id="GO:0005886">
    <property type="term" value="C:plasma membrane"/>
    <property type="evidence" value="ECO:0007669"/>
    <property type="project" value="UniProtKB-SubCell"/>
</dbReference>
<dbReference type="OrthoDB" id="8479787at2"/>
<keyword evidence="7" id="KW-0653">Protein transport</keyword>
<organism evidence="8 9">
    <name type="scientific">Tritonibacter scottomollicae</name>
    <name type="common">Epibacterium scottomollicae</name>
    <dbReference type="NCBI Taxonomy" id="483013"/>
    <lineage>
        <taxon>Bacteria</taxon>
        <taxon>Pseudomonadati</taxon>
        <taxon>Pseudomonadota</taxon>
        <taxon>Alphaproteobacteria</taxon>
        <taxon>Rhodobacterales</taxon>
        <taxon>Paracoccaceae</taxon>
        <taxon>Tritonibacter</taxon>
    </lineage>
</organism>
<keyword evidence="7" id="KW-0813">Transport</keyword>
<keyword evidence="5" id="KW-1133">Transmembrane helix</keyword>
<dbReference type="Proteomes" id="UP000237718">
    <property type="component" value="Unassembled WGS sequence"/>
</dbReference>
<dbReference type="RefSeq" id="WP_106164939.1">
    <property type="nucleotide sequence ID" value="NZ_PVUF01000013.1"/>
</dbReference>
<evidence type="ECO:0000256" key="6">
    <source>
        <dbReference type="ARBA" id="ARBA00023136"/>
    </source>
</evidence>
<evidence type="ECO:0000313" key="9">
    <source>
        <dbReference type="Proteomes" id="UP000237718"/>
    </source>
</evidence>
<comment type="subcellular location">
    <subcellularLocation>
        <location evidence="1">Cell membrane</location>
        <topology evidence="1">Single-pass membrane protein</topology>
    </subcellularLocation>
    <subcellularLocation>
        <location evidence="7">Cell membrane</location>
        <topology evidence="7">Single-pass type II membrane protein</topology>
    </subcellularLocation>
</comment>
<dbReference type="GO" id="GO:0015031">
    <property type="term" value="P:protein transport"/>
    <property type="evidence" value="ECO:0007669"/>
    <property type="project" value="UniProtKB-KW"/>
</dbReference>
<name>A0A2T1AB43_TRISK</name>
<protein>
    <submittedName>
        <fullName evidence="8">Outer membrane transport energization protein ExbD</fullName>
    </submittedName>
</protein>
<dbReference type="PANTHER" id="PTHR30558">
    <property type="entry name" value="EXBD MEMBRANE COMPONENT OF PMF-DRIVEN MACROMOLECULE IMPORT SYSTEM"/>
    <property type="match status" value="1"/>
</dbReference>
<reference evidence="8 9" key="1">
    <citation type="submission" date="2018-03" db="EMBL/GenBank/DDBJ databases">
        <title>Genomic Encyclopedia of Archaeal and Bacterial Type Strains, Phase II (KMG-II): from individual species to whole genera.</title>
        <authorList>
            <person name="Goeker M."/>
        </authorList>
    </citation>
    <scope>NUCLEOTIDE SEQUENCE [LARGE SCALE GENOMIC DNA]</scope>
    <source>
        <strain evidence="8 9">DSM 25328</strain>
    </source>
</reference>
<keyword evidence="6" id="KW-0472">Membrane</keyword>
<evidence type="ECO:0000256" key="4">
    <source>
        <dbReference type="ARBA" id="ARBA00022692"/>
    </source>
</evidence>